<feature type="region of interest" description="Disordered" evidence="1">
    <location>
        <begin position="254"/>
        <end position="344"/>
    </location>
</feature>
<reference evidence="2" key="1">
    <citation type="journal article" date="2020" name="bioRxiv">
        <title>Comparative genomics of Chlamydomonas.</title>
        <authorList>
            <person name="Craig R.J."/>
            <person name="Hasan A.R."/>
            <person name="Ness R.W."/>
            <person name="Keightley P.D."/>
        </authorList>
    </citation>
    <scope>NUCLEOTIDE SEQUENCE</scope>
    <source>
        <strain evidence="2">CCAP 11/173</strain>
    </source>
</reference>
<feature type="region of interest" description="Disordered" evidence="1">
    <location>
        <begin position="1396"/>
        <end position="1539"/>
    </location>
</feature>
<proteinExistence type="predicted"/>
<feature type="compositionally biased region" description="Polar residues" evidence="1">
    <location>
        <begin position="1405"/>
        <end position="1417"/>
    </location>
</feature>
<feature type="region of interest" description="Disordered" evidence="1">
    <location>
        <begin position="708"/>
        <end position="748"/>
    </location>
</feature>
<keyword evidence="3" id="KW-1185">Reference proteome</keyword>
<dbReference type="EMBL" id="JAEHOD010000070">
    <property type="protein sequence ID" value="KAG2431953.1"/>
    <property type="molecule type" value="Genomic_DNA"/>
</dbReference>
<dbReference type="OrthoDB" id="10680507at2759"/>
<feature type="region of interest" description="Disordered" evidence="1">
    <location>
        <begin position="1673"/>
        <end position="1697"/>
    </location>
</feature>
<feature type="region of interest" description="Disordered" evidence="1">
    <location>
        <begin position="444"/>
        <end position="531"/>
    </location>
</feature>
<organism evidence="2 3">
    <name type="scientific">Chlamydomonas schloesseri</name>
    <dbReference type="NCBI Taxonomy" id="2026947"/>
    <lineage>
        <taxon>Eukaryota</taxon>
        <taxon>Viridiplantae</taxon>
        <taxon>Chlorophyta</taxon>
        <taxon>core chlorophytes</taxon>
        <taxon>Chlorophyceae</taxon>
        <taxon>CS clade</taxon>
        <taxon>Chlamydomonadales</taxon>
        <taxon>Chlamydomonadaceae</taxon>
        <taxon>Chlamydomonas</taxon>
    </lineage>
</organism>
<feature type="compositionally biased region" description="Low complexity" evidence="1">
    <location>
        <begin position="1673"/>
        <end position="1687"/>
    </location>
</feature>
<gene>
    <name evidence="2" type="ORF">HYH02_013171</name>
</gene>
<name>A0A835VZT5_9CHLO</name>
<evidence type="ECO:0000256" key="1">
    <source>
        <dbReference type="SAM" id="MobiDB-lite"/>
    </source>
</evidence>
<evidence type="ECO:0000313" key="3">
    <source>
        <dbReference type="Proteomes" id="UP000613740"/>
    </source>
</evidence>
<feature type="compositionally biased region" description="Gly residues" evidence="1">
    <location>
        <begin position="1814"/>
        <end position="1829"/>
    </location>
</feature>
<comment type="caution">
    <text evidence="2">The sequence shown here is derived from an EMBL/GenBank/DDBJ whole genome shotgun (WGS) entry which is preliminary data.</text>
</comment>
<protein>
    <submittedName>
        <fullName evidence="2">Uncharacterized protein</fullName>
    </submittedName>
</protein>
<feature type="compositionally biased region" description="Low complexity" evidence="1">
    <location>
        <begin position="780"/>
        <end position="805"/>
    </location>
</feature>
<feature type="compositionally biased region" description="Polar residues" evidence="1">
    <location>
        <begin position="322"/>
        <end position="331"/>
    </location>
</feature>
<feature type="region of interest" description="Disordered" evidence="1">
    <location>
        <begin position="50"/>
        <end position="77"/>
    </location>
</feature>
<feature type="compositionally biased region" description="Low complexity" evidence="1">
    <location>
        <begin position="1497"/>
        <end position="1539"/>
    </location>
</feature>
<dbReference type="Proteomes" id="UP000613740">
    <property type="component" value="Unassembled WGS sequence"/>
</dbReference>
<sequence length="1859" mass="184894">MVRLVGEHQPVADADDVLSAARKLHGSSMAFHYNQQTYPARHPLQRQSSVRAQFGTSDDVGPAQATPVQDSHDSEERDACMETSLMPKTIVLKPRPAFGSIIARQQQEPPQTLALPESNSSISISSAPATAMAACRRGRAATPEEVLVSLNARLQAEAEAAVEASKRWTVAPYPTRFVFQDEAAAKEAKAVQAAALEKLQECVGDARVAAEAAAADAEVEALAESLWGQERRRHVALAPVLSSLSIVRRSGRSLGGECTARSRPQSRGSTVPGEAPPEGVKELTLSDFPARAFSGSPESPPSDAASGPAAVAGSGHPVEWVQDSSSGSSRWRQPPSEASASAPLARPAAGDCVTAAAAAANGAAAATAAISDQLVFAGQASSDTAAATATAVTASGSAGMPVVAAGGSGRARRLSAPPQLQLSIPSWVRGGAVADASSPSLIAAATSPKLQRPRSPLGDAGGGGSTRSSHRSSAVGSERSGGAGSPIPPVFHSNAVVPQPAGPASVSAATTRQASAASSAASSGGGTSPVPALRRAAWQKSPSPKRRLACAMQVTLGVPAVDPATSLQPPTEGGGGKVAGKARFKDQLFSLFGLTPRSAARAAAAATSCGTTSDAVTAAGPQAGTELSREHSDDDEDEMMAAVARSGSSFCVGSNARDKHGGAGPAAGNAMQMAALLRSGSSFTAATPTQQRRLAGASAATATARRCLSTSRSIGRSSLARESQQAQPQQQAPQSPTGEGNPGSGIFAGAGRRVQQQALRQSVLKRSAAAAAAAAAAVAVASPPESPTAPRSPSARSPTQQSRPSSPKEGESRGEDNLDEACEPSAMVSAGAASSAQRNIQPLSPKSPFASLFAAGGPTAGAAATDSNFDGTHTGLHSAPCALSPPSPQSCHVHHSPPCASSLPPPVLRPGSNGGGGPQRVRQPSQPDPSAVAVTRDRRPGTPPYAGRPQPQSHHQLPARHRSSGAQLHGWSHNSATASVGTTVAAAAPAAPRSFGGPMPPLSPAAAAAASASAALIPQHHARRRSTDSCSVQPATMASSAPSEAAALAMLARVARVTGAHAAEQVWEVRPRDVCEHVEEEARLLRVRARTPQTAAQHGGEHWMHVEQQPSLHQMGSVAAGGFGVSMGSGGAFGQGYSHGMLPRAVTPIAAVPLAGLHSPAAVGDRAAAGSLLNPSAGHSGEGSSLSGCPSPFALSTVHAMAAASSTVPVQLPPHQASSGSSAGGLCANRPTPSFPRRSLALDNNTFATVFGDDVAGGGGTYVGSASHTLAAAAPSGGLVSAICSTAVGASDCAGAIASGLIPGLMVDPGCPELELEAAEEGGYSSLHLGAAAACCMSADNAGGRASSTLGRGMQQGPGGAVGGGEFSMRRRSSTSGYPGCPASADAAAGRGMWGPAAADGGNRGNSLISNHGSPASTGREPWSPGMRHTTSNPAAAGRAPVSGRADAFGSSGAASPVQLPPAASSAHHGAAGSSVLSGHMMSPPSPPAKAGGQQARLLHQLQPNQQQRQPQQPQLQFPGRRGSVSTASPSAGAPARSGASTVLSLSAAAAASPPRAASAAAGRPPAPALLPLSCPAEVHGMAAALAFTNLPDCQAKPRGLLPTNYHHHRAAAHANPDDTRARASRQLASPPTLSAASSAGPAIAGLRPSSRASRDAGYGISGGAAAVAGAPATASSAGSRRASTGSLPPRHHTGNPLYVRQAAGNLSIRMNGGAALSTAAVVAAAAACDDDDDNDSSLDIGYGAMALIPERVGSSSGEASPPASSPLAAATAAVAVGTLHGAKAGKEVAAQPALVAQQPGTAAARHHSDSHGFAGGAGATSSGGGTKPGSGEHGRCEGHGFVGRLKKKALSFLRRNAD</sequence>
<feature type="compositionally biased region" description="Gly residues" evidence="1">
    <location>
        <begin position="1354"/>
        <end position="1366"/>
    </location>
</feature>
<feature type="compositionally biased region" description="Low complexity" evidence="1">
    <location>
        <begin position="334"/>
        <end position="344"/>
    </location>
</feature>
<feature type="region of interest" description="Disordered" evidence="1">
    <location>
        <begin position="613"/>
        <end position="633"/>
    </location>
</feature>
<feature type="compositionally biased region" description="Low complexity" evidence="1">
    <location>
        <begin position="723"/>
        <end position="736"/>
    </location>
</feature>
<feature type="compositionally biased region" description="Basic and acidic residues" evidence="1">
    <location>
        <begin position="806"/>
        <end position="816"/>
    </location>
</feature>
<feature type="region of interest" description="Disordered" evidence="1">
    <location>
        <begin position="880"/>
        <end position="972"/>
    </location>
</feature>
<accession>A0A835VZT5</accession>
<feature type="compositionally biased region" description="Low complexity" evidence="1">
    <location>
        <begin position="294"/>
        <end position="317"/>
    </location>
</feature>
<feature type="region of interest" description="Disordered" evidence="1">
    <location>
        <begin position="1347"/>
        <end position="1382"/>
    </location>
</feature>
<evidence type="ECO:0000313" key="2">
    <source>
        <dbReference type="EMBL" id="KAG2431953.1"/>
    </source>
</evidence>
<feature type="compositionally biased region" description="Low complexity" evidence="1">
    <location>
        <begin position="1629"/>
        <end position="1640"/>
    </location>
</feature>
<feature type="region of interest" description="Disordered" evidence="1">
    <location>
        <begin position="1797"/>
        <end position="1841"/>
    </location>
</feature>
<feature type="compositionally biased region" description="Low complexity" evidence="1">
    <location>
        <begin position="1463"/>
        <end position="1480"/>
    </location>
</feature>
<feature type="region of interest" description="Disordered" evidence="1">
    <location>
        <begin position="1610"/>
        <end position="1656"/>
    </location>
</feature>
<feature type="compositionally biased region" description="Low complexity" evidence="1">
    <location>
        <begin position="504"/>
        <end position="522"/>
    </location>
</feature>
<feature type="region of interest" description="Disordered" evidence="1">
    <location>
        <begin position="780"/>
        <end position="818"/>
    </location>
</feature>